<keyword evidence="1" id="KW-0472">Membrane</keyword>
<feature type="transmembrane region" description="Helical" evidence="1">
    <location>
        <begin position="403"/>
        <end position="424"/>
    </location>
</feature>
<feature type="transmembrane region" description="Helical" evidence="1">
    <location>
        <begin position="303"/>
        <end position="321"/>
    </location>
</feature>
<evidence type="ECO:0000256" key="1">
    <source>
        <dbReference type="SAM" id="Phobius"/>
    </source>
</evidence>
<feature type="transmembrane region" description="Helical" evidence="1">
    <location>
        <begin position="444"/>
        <end position="465"/>
    </location>
</feature>
<comment type="caution">
    <text evidence="2">The sequence shown here is derived from an EMBL/GenBank/DDBJ whole genome shotgun (WGS) entry which is preliminary data.</text>
</comment>
<dbReference type="Proteomes" id="UP001652445">
    <property type="component" value="Unassembled WGS sequence"/>
</dbReference>
<dbReference type="EMBL" id="JAOQIO010000099">
    <property type="protein sequence ID" value="MCU6796204.1"/>
    <property type="molecule type" value="Genomic_DNA"/>
</dbReference>
<gene>
    <name evidence="2" type="ORF">OB236_29190</name>
</gene>
<name>A0ABT2UNH4_9BACL</name>
<evidence type="ECO:0000313" key="3">
    <source>
        <dbReference type="Proteomes" id="UP001652445"/>
    </source>
</evidence>
<keyword evidence="1" id="KW-1133">Transmembrane helix</keyword>
<organism evidence="2 3">
    <name type="scientific">Paenibacillus baimaensis</name>
    <dbReference type="NCBI Taxonomy" id="2982185"/>
    <lineage>
        <taxon>Bacteria</taxon>
        <taxon>Bacillati</taxon>
        <taxon>Bacillota</taxon>
        <taxon>Bacilli</taxon>
        <taxon>Bacillales</taxon>
        <taxon>Paenibacillaceae</taxon>
        <taxon>Paenibacillus</taxon>
    </lineage>
</organism>
<sequence length="476" mass="55567">MVQPVLEEKRLKAALLQFVFPFSLNEDCQDDLKQQLQKDDFAAFELGNLELETAFYGEGYQVSHLNLERYYLPFTNSVIFPHKDSKDVFLRYSKRLEMDCSLRMNQQHIPFRIHSVDVVLCPFDLGFITVRTEVRCDDLTYSQVLEFVNRFRILQNMKDQDEPVELVQNGNLYNEVEEFILDGLVPGMIAYLDKTDLEKTYFEKLPFFVDERMFVQGLVSFTDNCPIAPEDIYRASRVDGLDLQGEPYISSSNMDYIQRYLDEHIYDRWGPDTFYVIEENSFFCLTNQSKEVTTALGNHMYGAYYYGVLINLFYKVVLLKLSNRYSHVQLDQNQDEIDDLIRSITIFSARYYFLEVATQSQGKEIFLQLRKHLGSDELYAEVNETLADLYKYQENFTAKRSNYLLLILTIYSVVSGIYGMNQVIEDLKGPIDWGKMNDYSIFEYIALTVMVTGMGAAITLGVTTLRRLFKEIGKRK</sequence>
<accession>A0ABT2UNH4</accession>
<reference evidence="2 3" key="1">
    <citation type="submission" date="2022-09" db="EMBL/GenBank/DDBJ databases">
        <authorList>
            <person name="Han X.L."/>
            <person name="Wang Q."/>
            <person name="Lu T."/>
        </authorList>
    </citation>
    <scope>NUCLEOTIDE SEQUENCE [LARGE SCALE GENOMIC DNA]</scope>
    <source>
        <strain evidence="2 3">WQ 127069</strain>
    </source>
</reference>
<protein>
    <recommendedName>
        <fullName evidence="4">Group-specific protein</fullName>
    </recommendedName>
</protein>
<evidence type="ECO:0000313" key="2">
    <source>
        <dbReference type="EMBL" id="MCU6796204.1"/>
    </source>
</evidence>
<evidence type="ECO:0008006" key="4">
    <source>
        <dbReference type="Google" id="ProtNLM"/>
    </source>
</evidence>
<keyword evidence="1" id="KW-0812">Transmembrane</keyword>
<keyword evidence="3" id="KW-1185">Reference proteome</keyword>
<proteinExistence type="predicted"/>